<protein>
    <submittedName>
        <fullName evidence="3">Uncharacterized protein</fullName>
    </submittedName>
</protein>
<dbReference type="Gramene" id="KCW83823">
    <property type="protein sequence ID" value="KCW83823"/>
    <property type="gene ID" value="EUGRSUZ_B00696"/>
</dbReference>
<evidence type="ECO:0000313" key="3">
    <source>
        <dbReference type="EMBL" id="KCW83823.1"/>
    </source>
</evidence>
<keyword evidence="1" id="KW-0812">Transmembrane</keyword>
<dbReference type="EMBL" id="KK198754">
    <property type="protein sequence ID" value="KCW83823.1"/>
    <property type="molecule type" value="Genomic_DNA"/>
</dbReference>
<keyword evidence="1" id="KW-1133">Transmembrane helix</keyword>
<keyword evidence="2" id="KW-0732">Signal</keyword>
<keyword evidence="1" id="KW-0472">Membrane</keyword>
<sequence>MYALFSFLLDFFALLYRTSTSPHFMRSKIETRGYWQVKASFNLILIFLLIDYTLFFSCVGLVTHALGIVYLHLLGVCICCCYHNIPLHDINHIRGLDFLILGA</sequence>
<gene>
    <name evidence="3" type="ORF">EUGRSUZ_B00696</name>
</gene>
<dbReference type="InParanoid" id="A0A059CZA7"/>
<feature type="chain" id="PRO_5001569775" evidence="2">
    <location>
        <begin position="21"/>
        <end position="103"/>
    </location>
</feature>
<proteinExistence type="predicted"/>
<organism evidence="3">
    <name type="scientific">Eucalyptus grandis</name>
    <name type="common">Flooded gum</name>
    <dbReference type="NCBI Taxonomy" id="71139"/>
    <lineage>
        <taxon>Eukaryota</taxon>
        <taxon>Viridiplantae</taxon>
        <taxon>Streptophyta</taxon>
        <taxon>Embryophyta</taxon>
        <taxon>Tracheophyta</taxon>
        <taxon>Spermatophyta</taxon>
        <taxon>Magnoliopsida</taxon>
        <taxon>eudicotyledons</taxon>
        <taxon>Gunneridae</taxon>
        <taxon>Pentapetalae</taxon>
        <taxon>rosids</taxon>
        <taxon>malvids</taxon>
        <taxon>Myrtales</taxon>
        <taxon>Myrtaceae</taxon>
        <taxon>Myrtoideae</taxon>
        <taxon>Eucalypteae</taxon>
        <taxon>Eucalyptus</taxon>
    </lineage>
</organism>
<feature type="signal peptide" evidence="2">
    <location>
        <begin position="1"/>
        <end position="20"/>
    </location>
</feature>
<feature type="transmembrane region" description="Helical" evidence="1">
    <location>
        <begin position="44"/>
        <end position="62"/>
    </location>
</feature>
<name>A0A059CZA7_EUCGR</name>
<evidence type="ECO:0000256" key="2">
    <source>
        <dbReference type="SAM" id="SignalP"/>
    </source>
</evidence>
<reference evidence="3" key="1">
    <citation type="submission" date="2013-07" db="EMBL/GenBank/DDBJ databases">
        <title>The genome of Eucalyptus grandis.</title>
        <authorList>
            <person name="Schmutz J."/>
            <person name="Hayes R."/>
            <person name="Myburg A."/>
            <person name="Tuskan G."/>
            <person name="Grattapaglia D."/>
            <person name="Rokhsar D.S."/>
        </authorList>
    </citation>
    <scope>NUCLEOTIDE SEQUENCE</scope>
    <source>
        <tissue evidence="3">Leaf extractions</tissue>
    </source>
</reference>
<feature type="transmembrane region" description="Helical" evidence="1">
    <location>
        <begin position="69"/>
        <end position="85"/>
    </location>
</feature>
<evidence type="ECO:0000256" key="1">
    <source>
        <dbReference type="SAM" id="Phobius"/>
    </source>
</evidence>
<accession>A0A059CZA7</accession>
<dbReference type="AlphaFoldDB" id="A0A059CZA7"/>